<feature type="compositionally biased region" description="Low complexity" evidence="1">
    <location>
        <begin position="34"/>
        <end position="44"/>
    </location>
</feature>
<evidence type="ECO:0000313" key="4">
    <source>
        <dbReference type="Proteomes" id="UP000785613"/>
    </source>
</evidence>
<comment type="caution">
    <text evidence="3">The sequence shown here is derived from an EMBL/GenBank/DDBJ whole genome shotgun (WGS) entry which is preliminary data.</text>
</comment>
<dbReference type="EMBL" id="VUYU01000003">
    <property type="protein sequence ID" value="NHZ33117.1"/>
    <property type="molecule type" value="Genomic_DNA"/>
</dbReference>
<name>A0ABX0LFX3_9BURK</name>
<keyword evidence="2" id="KW-0732">Signal</keyword>
<feature type="chain" id="PRO_5045971255" evidence="2">
    <location>
        <begin position="22"/>
        <end position="215"/>
    </location>
</feature>
<keyword evidence="4" id="KW-1185">Reference proteome</keyword>
<evidence type="ECO:0000256" key="1">
    <source>
        <dbReference type="SAM" id="MobiDB-lite"/>
    </source>
</evidence>
<accession>A0ABX0LFX3</accession>
<evidence type="ECO:0000256" key="2">
    <source>
        <dbReference type="SAM" id="SignalP"/>
    </source>
</evidence>
<gene>
    <name evidence="3" type="ORF">F0185_05885</name>
</gene>
<protein>
    <submittedName>
        <fullName evidence="3">Uncharacterized protein</fullName>
    </submittedName>
</protein>
<feature type="region of interest" description="Disordered" evidence="1">
    <location>
        <begin position="26"/>
        <end position="70"/>
    </location>
</feature>
<proteinExistence type="predicted"/>
<reference evidence="3 4" key="1">
    <citation type="submission" date="2019-09" db="EMBL/GenBank/DDBJ databases">
        <title>Taxonomy of Antarctic Massilia spp.: description of Massilia rubra sp. nov., Massilia aquatica sp. nov., Massilia mucilaginosa sp. nov., Massilia frigida sp. nov. isolated from streams, lakes and regoliths.</title>
        <authorList>
            <person name="Holochova P."/>
            <person name="Sedlacek I."/>
            <person name="Kralova S."/>
            <person name="Maslanova I."/>
            <person name="Busse H.-J."/>
            <person name="Stankova E."/>
            <person name="Vrbovska V."/>
            <person name="Kovarovic V."/>
            <person name="Bartak M."/>
            <person name="Svec P."/>
            <person name="Pantucek R."/>
        </authorList>
    </citation>
    <scope>NUCLEOTIDE SEQUENCE [LARGE SCALE GENOMIC DNA]</scope>
    <source>
        <strain evidence="3 4">CCM 8692</strain>
    </source>
</reference>
<dbReference type="RefSeq" id="WP_167222493.1">
    <property type="nucleotide sequence ID" value="NZ_VUYU01000003.1"/>
</dbReference>
<feature type="signal peptide" evidence="2">
    <location>
        <begin position="1"/>
        <end position="21"/>
    </location>
</feature>
<dbReference type="PROSITE" id="PS51257">
    <property type="entry name" value="PROKAR_LIPOPROTEIN"/>
    <property type="match status" value="1"/>
</dbReference>
<evidence type="ECO:0000313" key="3">
    <source>
        <dbReference type="EMBL" id="NHZ33117.1"/>
    </source>
</evidence>
<dbReference type="Proteomes" id="UP000785613">
    <property type="component" value="Unassembled WGS sequence"/>
</dbReference>
<sequence length="215" mass="22219">MMRLIPDTALLAVIVMLGACGGDDDPPAAPAQAPPVQVAAAAPEPVRRAPARAAPTPQSAPAPPGTAPSNDIAQLRQEVASLRREVAELRMILTRAPPVAQSAVALTAEITAVAPAETMFRAEQVDHVWSGQASAAVRAALARANSGLESQVRRLECRTKTCRVEVNPASADLLESATPAVLLNLGATLPNMTATQVGSDDGSEATVLYLARQTP</sequence>
<organism evidence="3 4">
    <name type="scientific">Massilia rubra</name>
    <dbReference type="NCBI Taxonomy" id="2607910"/>
    <lineage>
        <taxon>Bacteria</taxon>
        <taxon>Pseudomonadati</taxon>
        <taxon>Pseudomonadota</taxon>
        <taxon>Betaproteobacteria</taxon>
        <taxon>Burkholderiales</taxon>
        <taxon>Oxalobacteraceae</taxon>
        <taxon>Telluria group</taxon>
        <taxon>Massilia</taxon>
    </lineage>
</organism>